<comment type="caution">
    <text evidence="2">The sequence shown here is derived from an EMBL/GenBank/DDBJ whole genome shotgun (WGS) entry which is preliminary data.</text>
</comment>
<evidence type="ECO:0000256" key="1">
    <source>
        <dbReference type="SAM" id="MobiDB-lite"/>
    </source>
</evidence>
<evidence type="ECO:0000313" key="3">
    <source>
        <dbReference type="Proteomes" id="UP001244207"/>
    </source>
</evidence>
<protein>
    <submittedName>
        <fullName evidence="2">Uncharacterized protein</fullName>
    </submittedName>
</protein>
<proteinExistence type="predicted"/>
<dbReference type="EMBL" id="JAHMHS010000015">
    <property type="protein sequence ID" value="KAK1728749.1"/>
    <property type="molecule type" value="Genomic_DNA"/>
</dbReference>
<reference evidence="2" key="1">
    <citation type="submission" date="2021-12" db="EMBL/GenBank/DDBJ databases">
        <title>Comparative genomics, transcriptomics and evolutionary studies reveal genomic signatures of adaptation to plant cell wall in hemibiotrophic fungi.</title>
        <authorList>
            <consortium name="DOE Joint Genome Institute"/>
            <person name="Baroncelli R."/>
            <person name="Diaz J.F."/>
            <person name="Benocci T."/>
            <person name="Peng M."/>
            <person name="Battaglia E."/>
            <person name="Haridas S."/>
            <person name="Andreopoulos W."/>
            <person name="Labutti K."/>
            <person name="Pangilinan J."/>
            <person name="Floch G.L."/>
            <person name="Makela M.R."/>
            <person name="Henrissat B."/>
            <person name="Grigoriev I.V."/>
            <person name="Crouch J.A."/>
            <person name="De Vries R.P."/>
            <person name="Sukno S.A."/>
            <person name="Thon M.R."/>
        </authorList>
    </citation>
    <scope>NUCLEOTIDE SEQUENCE</scope>
    <source>
        <strain evidence="2">CBS 112980</strain>
    </source>
</reference>
<evidence type="ECO:0000313" key="2">
    <source>
        <dbReference type="EMBL" id="KAK1728749.1"/>
    </source>
</evidence>
<name>A0AAD8UW25_GLOAC</name>
<accession>A0AAD8UW25</accession>
<feature type="region of interest" description="Disordered" evidence="1">
    <location>
        <begin position="86"/>
        <end position="113"/>
    </location>
</feature>
<dbReference type="AlphaFoldDB" id="A0AAD8UW25"/>
<dbReference type="Proteomes" id="UP001244207">
    <property type="component" value="Unassembled WGS sequence"/>
</dbReference>
<keyword evidence="3" id="KW-1185">Reference proteome</keyword>
<organism evidence="2 3">
    <name type="scientific">Glomerella acutata</name>
    <name type="common">Colletotrichum acutatum</name>
    <dbReference type="NCBI Taxonomy" id="27357"/>
    <lineage>
        <taxon>Eukaryota</taxon>
        <taxon>Fungi</taxon>
        <taxon>Dikarya</taxon>
        <taxon>Ascomycota</taxon>
        <taxon>Pezizomycotina</taxon>
        <taxon>Sordariomycetes</taxon>
        <taxon>Hypocreomycetidae</taxon>
        <taxon>Glomerellales</taxon>
        <taxon>Glomerellaceae</taxon>
        <taxon>Colletotrichum</taxon>
        <taxon>Colletotrichum acutatum species complex</taxon>
    </lineage>
</organism>
<gene>
    <name evidence="2" type="ORF">BDZ83DRAFT_764692</name>
</gene>
<sequence length="289" mass="32196">MDGFSAFQCSLPLDPGLLFDPISRGSIAWAGRSFHRYLNDLGTEPQSHSPTPITSLVTQPHLTSHITTLNLEEPYAPSPPFLRILPSQRAEDGPPVQTSNRDQAQWPRGRMAVPPSRCNSPAAYCQRQTQAFVLWHTLFQATTDRHLIHWSNQSRQPDCSEKFLVSSRLFEVSSSGTRPRATTAINKDSRDVSNPVIQDPAPHQAQDRLLARIPGSLELEVPCVSNISNPAQPSFHLQKFREYQPLAKVATRTGRRRGSETEVPCFPHRNCVSPKVSKPTQAQSGILHT</sequence>
<dbReference type="GeneID" id="85399135"/>
<dbReference type="RefSeq" id="XP_060368804.1">
    <property type="nucleotide sequence ID" value="XM_060515237.1"/>
</dbReference>